<keyword evidence="11 14" id="KW-0408">Iron</keyword>
<dbReference type="InterPro" id="IPR050182">
    <property type="entry name" value="Cytochrome_P450_fam2"/>
</dbReference>
<gene>
    <name evidence="16" type="ORF">Zmor_022910</name>
</gene>
<dbReference type="EMBL" id="JALNTZ010000007">
    <property type="protein sequence ID" value="KAJ3645234.1"/>
    <property type="molecule type" value="Genomic_DNA"/>
</dbReference>
<dbReference type="InterPro" id="IPR002401">
    <property type="entry name" value="Cyt_P450_E_grp-I"/>
</dbReference>
<protein>
    <recommendedName>
        <fullName evidence="18">Cytochrome P450</fullName>
    </recommendedName>
</protein>
<evidence type="ECO:0000256" key="9">
    <source>
        <dbReference type="ARBA" id="ARBA00022848"/>
    </source>
</evidence>
<evidence type="ECO:0000256" key="5">
    <source>
        <dbReference type="ARBA" id="ARBA00010617"/>
    </source>
</evidence>
<dbReference type="SUPFAM" id="SSF48264">
    <property type="entry name" value="Cytochrome P450"/>
    <property type="match status" value="1"/>
</dbReference>
<keyword evidence="12" id="KW-0503">Monooxygenase</keyword>
<keyword evidence="15" id="KW-1133">Transmembrane helix</keyword>
<organism evidence="16 17">
    <name type="scientific">Zophobas morio</name>
    <dbReference type="NCBI Taxonomy" id="2755281"/>
    <lineage>
        <taxon>Eukaryota</taxon>
        <taxon>Metazoa</taxon>
        <taxon>Ecdysozoa</taxon>
        <taxon>Arthropoda</taxon>
        <taxon>Hexapoda</taxon>
        <taxon>Insecta</taxon>
        <taxon>Pterygota</taxon>
        <taxon>Neoptera</taxon>
        <taxon>Endopterygota</taxon>
        <taxon>Coleoptera</taxon>
        <taxon>Polyphaga</taxon>
        <taxon>Cucujiformia</taxon>
        <taxon>Tenebrionidae</taxon>
        <taxon>Zophobas</taxon>
    </lineage>
</organism>
<dbReference type="GO" id="GO:0020037">
    <property type="term" value="F:heme binding"/>
    <property type="evidence" value="ECO:0007669"/>
    <property type="project" value="InterPro"/>
</dbReference>
<proteinExistence type="inferred from homology"/>
<feature type="transmembrane region" description="Helical" evidence="15">
    <location>
        <begin position="53"/>
        <end position="70"/>
    </location>
</feature>
<evidence type="ECO:0000256" key="4">
    <source>
        <dbReference type="ARBA" id="ARBA00004406"/>
    </source>
</evidence>
<evidence type="ECO:0000256" key="6">
    <source>
        <dbReference type="ARBA" id="ARBA00022617"/>
    </source>
</evidence>
<dbReference type="AlphaFoldDB" id="A0AA38M723"/>
<comment type="similarity">
    <text evidence="5">Belongs to the cytochrome P450 family.</text>
</comment>
<feature type="binding site" description="axial binding residue" evidence="14">
    <location>
        <position position="481"/>
    </location>
    <ligand>
        <name>heme</name>
        <dbReference type="ChEBI" id="CHEBI:30413"/>
    </ligand>
    <ligandPart>
        <name>Fe</name>
        <dbReference type="ChEBI" id="CHEBI:18248"/>
    </ligandPart>
</feature>
<dbReference type="InterPro" id="IPR036396">
    <property type="entry name" value="Cyt_P450_sf"/>
</dbReference>
<dbReference type="GO" id="GO:0016712">
    <property type="term" value="F:oxidoreductase activity, acting on paired donors, with incorporation or reduction of molecular oxygen, reduced flavin or flavoprotein as one donor, and incorporation of one atom of oxygen"/>
    <property type="evidence" value="ECO:0007669"/>
    <property type="project" value="TreeGrafter"/>
</dbReference>
<accession>A0AA38M723</accession>
<keyword evidence="6 14" id="KW-0349">Heme</keyword>
<dbReference type="GO" id="GO:0008395">
    <property type="term" value="F:steroid hydroxylase activity"/>
    <property type="evidence" value="ECO:0007669"/>
    <property type="project" value="TreeGrafter"/>
</dbReference>
<comment type="subcellular location">
    <subcellularLocation>
        <location evidence="4">Endoplasmic reticulum membrane</location>
        <topology evidence="4">Peripheral membrane protein</topology>
    </subcellularLocation>
    <subcellularLocation>
        <location evidence="3">Microsome membrane</location>
        <topology evidence="3">Peripheral membrane protein</topology>
    </subcellularLocation>
</comment>
<evidence type="ECO:0000256" key="15">
    <source>
        <dbReference type="SAM" id="Phobius"/>
    </source>
</evidence>
<dbReference type="PRINTS" id="PR00385">
    <property type="entry name" value="P450"/>
</dbReference>
<evidence type="ECO:0000256" key="1">
    <source>
        <dbReference type="ARBA" id="ARBA00001971"/>
    </source>
</evidence>
<evidence type="ECO:0000256" key="2">
    <source>
        <dbReference type="ARBA" id="ARBA00003690"/>
    </source>
</evidence>
<dbReference type="PANTHER" id="PTHR24300:SF403">
    <property type="entry name" value="CYTOCHROME P450 306A1"/>
    <property type="match status" value="1"/>
</dbReference>
<evidence type="ECO:0000256" key="14">
    <source>
        <dbReference type="PIRSR" id="PIRSR602401-1"/>
    </source>
</evidence>
<keyword evidence="17" id="KW-1185">Reference proteome</keyword>
<dbReference type="Gene3D" id="1.10.630.10">
    <property type="entry name" value="Cytochrome P450"/>
    <property type="match status" value="1"/>
</dbReference>
<evidence type="ECO:0000256" key="11">
    <source>
        <dbReference type="ARBA" id="ARBA00023004"/>
    </source>
</evidence>
<sequence length="534" mass="61239">MGWEILNGNKEGNEQGEWTYVRARGESSIDYGIVNEEAWEEIERFEVGEKMPVIMLIVVVIIVICFYFSFDSRKYPPGPWNLPLIGYLYKLDKKTPNLDLMQLAQKYGPIYTIKLGLTNTVVIAEAKLLKKVLLKDQVLARPPLLTFQMMFGEKGLTCCWPLHMWKNQRKFVADFLRTVGATKTATNKSTLEQLIRKSAENFVQDIHSRGDRTLLDPSEAVGNYVSTIVHTLLLGTSFSRDENTQIDLSSNIDDVSKMTFCSRLNFLPFAQFLPQYRKMKNVFKQTMEKIRHTQEKFVNTGVSNFSKNNTSLIDTFLTEMARNGSDEIYNAEQLKQLLFDLFAASTETTVHSIRWLLLYLARYQEVQSKVRRELLQVLQGKPPDTGDLAKLGYMKATIAEIARIRTLVPLGFPRYATEDFCVDNMTIKKDSLIIPLLWAIHMDPKVWEKLEEFSPDRFLDGEGKFCKHESLVPFQAGKRMCVGKHLANMMMFQFVATVLQKVKIECCGSDPVDFSYECGLSLLPKPQKLVFVKI</sequence>
<keyword evidence="8" id="KW-0256">Endoplasmic reticulum</keyword>
<evidence type="ECO:0000256" key="12">
    <source>
        <dbReference type="ARBA" id="ARBA00023033"/>
    </source>
</evidence>
<evidence type="ECO:0000256" key="10">
    <source>
        <dbReference type="ARBA" id="ARBA00023002"/>
    </source>
</evidence>
<dbReference type="GO" id="GO:0005506">
    <property type="term" value="F:iron ion binding"/>
    <property type="evidence" value="ECO:0007669"/>
    <property type="project" value="InterPro"/>
</dbReference>
<comment type="caution">
    <text evidence="16">The sequence shown here is derived from an EMBL/GenBank/DDBJ whole genome shotgun (WGS) entry which is preliminary data.</text>
</comment>
<dbReference type="GO" id="GO:0006805">
    <property type="term" value="P:xenobiotic metabolic process"/>
    <property type="evidence" value="ECO:0007669"/>
    <property type="project" value="TreeGrafter"/>
</dbReference>
<evidence type="ECO:0000313" key="17">
    <source>
        <dbReference type="Proteomes" id="UP001168821"/>
    </source>
</evidence>
<reference evidence="16" key="1">
    <citation type="journal article" date="2023" name="G3 (Bethesda)">
        <title>Whole genome assemblies of Zophobas morio and Tenebrio molitor.</title>
        <authorList>
            <person name="Kaur S."/>
            <person name="Stinson S.A."/>
            <person name="diCenzo G.C."/>
        </authorList>
    </citation>
    <scope>NUCLEOTIDE SEQUENCE</scope>
    <source>
        <strain evidence="16">QUZm001</strain>
    </source>
</reference>
<evidence type="ECO:0000256" key="8">
    <source>
        <dbReference type="ARBA" id="ARBA00022824"/>
    </source>
</evidence>
<dbReference type="GO" id="GO:0005789">
    <property type="term" value="C:endoplasmic reticulum membrane"/>
    <property type="evidence" value="ECO:0007669"/>
    <property type="project" value="UniProtKB-SubCell"/>
</dbReference>
<keyword evidence="7 14" id="KW-0479">Metal-binding</keyword>
<evidence type="ECO:0000256" key="7">
    <source>
        <dbReference type="ARBA" id="ARBA00022723"/>
    </source>
</evidence>
<dbReference type="PANTHER" id="PTHR24300">
    <property type="entry name" value="CYTOCHROME P450 508A4-RELATED"/>
    <property type="match status" value="1"/>
</dbReference>
<keyword evidence="10" id="KW-0560">Oxidoreductase</keyword>
<evidence type="ECO:0008006" key="18">
    <source>
        <dbReference type="Google" id="ProtNLM"/>
    </source>
</evidence>
<dbReference type="FunFam" id="1.10.630.10:FF:000238">
    <property type="entry name" value="Cytochrome P450 2A6"/>
    <property type="match status" value="1"/>
</dbReference>
<name>A0AA38M723_9CUCU</name>
<dbReference type="InterPro" id="IPR001128">
    <property type="entry name" value="Cyt_P450"/>
</dbReference>
<comment type="cofactor">
    <cofactor evidence="1 14">
        <name>heme</name>
        <dbReference type="ChEBI" id="CHEBI:30413"/>
    </cofactor>
</comment>
<evidence type="ECO:0000256" key="3">
    <source>
        <dbReference type="ARBA" id="ARBA00004174"/>
    </source>
</evidence>
<dbReference type="Pfam" id="PF00067">
    <property type="entry name" value="p450"/>
    <property type="match status" value="1"/>
</dbReference>
<evidence type="ECO:0000313" key="16">
    <source>
        <dbReference type="EMBL" id="KAJ3645234.1"/>
    </source>
</evidence>
<dbReference type="PRINTS" id="PR00463">
    <property type="entry name" value="EP450I"/>
</dbReference>
<dbReference type="GO" id="GO:0006082">
    <property type="term" value="P:organic acid metabolic process"/>
    <property type="evidence" value="ECO:0007669"/>
    <property type="project" value="TreeGrafter"/>
</dbReference>
<keyword evidence="13 15" id="KW-0472">Membrane</keyword>
<keyword evidence="15" id="KW-0812">Transmembrane</keyword>
<evidence type="ECO:0000256" key="13">
    <source>
        <dbReference type="ARBA" id="ARBA00023136"/>
    </source>
</evidence>
<dbReference type="Proteomes" id="UP001168821">
    <property type="component" value="Unassembled WGS sequence"/>
</dbReference>
<keyword evidence="9" id="KW-0492">Microsome</keyword>
<comment type="function">
    <text evidence="2">May be involved in the metabolism of insect hormones and in the breakdown of synthetic insecticides.</text>
</comment>